<dbReference type="EMBL" id="CAXAMN010027339">
    <property type="protein sequence ID" value="CAK9110164.1"/>
    <property type="molecule type" value="Genomic_DNA"/>
</dbReference>
<accession>A0ABP0SD48</accession>
<keyword evidence="2" id="KW-1185">Reference proteome</keyword>
<proteinExistence type="predicted"/>
<name>A0ABP0SD48_9DINO</name>
<evidence type="ECO:0000313" key="1">
    <source>
        <dbReference type="EMBL" id="CAK9110164.1"/>
    </source>
</evidence>
<organism evidence="1 2">
    <name type="scientific">Durusdinium trenchii</name>
    <dbReference type="NCBI Taxonomy" id="1381693"/>
    <lineage>
        <taxon>Eukaryota</taxon>
        <taxon>Sar</taxon>
        <taxon>Alveolata</taxon>
        <taxon>Dinophyceae</taxon>
        <taxon>Suessiales</taxon>
        <taxon>Symbiodiniaceae</taxon>
        <taxon>Durusdinium</taxon>
    </lineage>
</organism>
<sequence>MPLNELHRTLQPLQGIELPTNLECKLISRRCLEALPEDDLTIFWSVWRPWEADGDEGVEDFDAMKPDLRSLIGSLCDREAELKQEEDQNQNVGKSEDFNRRWQAVGACVHESVLNDHFLFLVASAPEKNKPLKEILDFVLEQFAFAEKEGKVSGLPEAVKEGVMKVIHIFRGLIALMSPRAVGVRGSSSSDVELLTKNKKAKTMKSGCVGSASSGPEKAVSELISASSWWSDAATEYWKCAVQAQILTPQMDGDISALKDGTFTASPEMISDGIEKYHKYRTSMRKGAYEEFETLFFRLIRDQVEEIIRLPSVSAVKQAGSESLLEPLEKALATFDTKASQEMATKLNKWFGVMKAEFAEEAFQTKISKFVESGSVNWDDLVLVVSKLQGSSLTTEVAEKVKGIFDLVAKDLFSKVEAGTAGGPHFQLFEKLINISLTGEPQKSLLAQLECAKQATTVVDEKNSLLASFKRDGLDAKDLVVRLGNGVRAWQSYSLTKKELAKAQATDLISCDFGDIAAASKCEEFVDLWERVGNSLKGKLENCCEALKSSMEPGATWKRDIDDVCTLDQLSQHAEATLMQVKGKKVAREKENVEQASTKLREFLDTYSEVSEFKGHALLKDLRSSVEQANQLRIQASVLKIEGMLMHAARTKLRKTQRELVGVQMTEIASSDDLEENMTQPILLKFAQSHLH</sequence>
<protein>
    <submittedName>
        <fullName evidence="1">Uncharacterized protein</fullName>
    </submittedName>
</protein>
<evidence type="ECO:0000313" key="2">
    <source>
        <dbReference type="Proteomes" id="UP001642484"/>
    </source>
</evidence>
<gene>
    <name evidence="1" type="ORF">CCMP2556_LOCUS51227</name>
</gene>
<comment type="caution">
    <text evidence="1">The sequence shown here is derived from an EMBL/GenBank/DDBJ whole genome shotgun (WGS) entry which is preliminary data.</text>
</comment>
<dbReference type="Proteomes" id="UP001642484">
    <property type="component" value="Unassembled WGS sequence"/>
</dbReference>
<reference evidence="1 2" key="1">
    <citation type="submission" date="2024-02" db="EMBL/GenBank/DDBJ databases">
        <authorList>
            <person name="Chen Y."/>
            <person name="Shah S."/>
            <person name="Dougan E. K."/>
            <person name="Thang M."/>
            <person name="Chan C."/>
        </authorList>
    </citation>
    <scope>NUCLEOTIDE SEQUENCE [LARGE SCALE GENOMIC DNA]</scope>
</reference>